<dbReference type="InterPro" id="IPR032710">
    <property type="entry name" value="NTF2-like_dom_sf"/>
</dbReference>
<protein>
    <submittedName>
        <fullName evidence="2">Nuclear transport factor 2 family protein</fullName>
    </submittedName>
</protein>
<evidence type="ECO:0000313" key="2">
    <source>
        <dbReference type="EMBL" id="TXE02258.1"/>
    </source>
</evidence>
<dbReference type="SUPFAM" id="SSF54427">
    <property type="entry name" value="NTF2-like"/>
    <property type="match status" value="1"/>
</dbReference>
<keyword evidence="1" id="KW-0732">Signal</keyword>
<evidence type="ECO:0000256" key="1">
    <source>
        <dbReference type="SAM" id="SignalP"/>
    </source>
</evidence>
<reference evidence="2 3" key="1">
    <citation type="submission" date="2019-08" db="EMBL/GenBank/DDBJ databases">
        <title>Genomes sequence of Algoriphagus aquimarinus ACAM450.</title>
        <authorList>
            <person name="Bowman J.P."/>
        </authorList>
    </citation>
    <scope>NUCLEOTIDE SEQUENCE [LARGE SCALE GENOMIC DNA]</scope>
    <source>
        <strain evidence="2 3">ACAM 450</strain>
    </source>
</reference>
<sequence length="159" mass="17953">MKKTVLLLILFTISLLTFAQQPGELDLDAEKAEVKEIVERFLKAAGNYEVDSMPILFSEKANIGGASFRNGEWNSFTMSIAEFLKLLRSQSNPKKYTEPVTKYTIYMDGGMLAFVKADALLIRNGTPQSNNFDYFTLIKEEGHWKILNGSYVSIPIVEQ</sequence>
<feature type="chain" id="PRO_5023061560" evidence="1">
    <location>
        <begin position="20"/>
        <end position="159"/>
    </location>
</feature>
<dbReference type="InterPro" id="IPR039437">
    <property type="entry name" value="FrzH/put_lumazine-bd"/>
</dbReference>
<comment type="caution">
    <text evidence="2">The sequence shown here is derived from an EMBL/GenBank/DDBJ whole genome shotgun (WGS) entry which is preliminary data.</text>
</comment>
<gene>
    <name evidence="2" type="ORF">ESV85_21510</name>
</gene>
<feature type="signal peptide" evidence="1">
    <location>
        <begin position="1"/>
        <end position="19"/>
    </location>
</feature>
<dbReference type="OrthoDB" id="9784036at2"/>
<name>A0A5C7A8B3_9BACT</name>
<evidence type="ECO:0000313" key="3">
    <source>
        <dbReference type="Proteomes" id="UP000321935"/>
    </source>
</evidence>
<proteinExistence type="predicted"/>
<organism evidence="2 3">
    <name type="scientific">Algoriphagus aquimarinus</name>
    <dbReference type="NCBI Taxonomy" id="237018"/>
    <lineage>
        <taxon>Bacteria</taxon>
        <taxon>Pseudomonadati</taxon>
        <taxon>Bacteroidota</taxon>
        <taxon>Cytophagia</taxon>
        <taxon>Cytophagales</taxon>
        <taxon>Cyclobacteriaceae</taxon>
        <taxon>Algoriphagus</taxon>
    </lineage>
</organism>
<dbReference type="Proteomes" id="UP000321935">
    <property type="component" value="Unassembled WGS sequence"/>
</dbReference>
<dbReference type="AlphaFoldDB" id="A0A5C7A8B3"/>
<dbReference type="EMBL" id="VORW01000033">
    <property type="protein sequence ID" value="TXE02258.1"/>
    <property type="molecule type" value="Genomic_DNA"/>
</dbReference>
<dbReference type="Gene3D" id="3.10.450.50">
    <property type="match status" value="1"/>
</dbReference>
<accession>A0A5C7A8B3</accession>
<dbReference type="Pfam" id="PF12893">
    <property type="entry name" value="Lumazine_bd_2"/>
    <property type="match status" value="1"/>
</dbReference>
<dbReference type="RefSeq" id="WP_146921318.1">
    <property type="nucleotide sequence ID" value="NZ_VORW01000033.1"/>
</dbReference>